<proteinExistence type="predicted"/>
<protein>
    <submittedName>
        <fullName evidence="1">Uncharacterized protein</fullName>
    </submittedName>
</protein>
<keyword evidence="2" id="KW-1185">Reference proteome</keyword>
<name>A0A0X1KNI6_9EURY</name>
<evidence type="ECO:0000313" key="1">
    <source>
        <dbReference type="EMBL" id="AJC72833.1"/>
    </source>
</evidence>
<dbReference type="Proteomes" id="UP000062043">
    <property type="component" value="Chromosome"/>
</dbReference>
<dbReference type="STRING" id="1432656.X802_10340"/>
<accession>A0A0X1KNI6</accession>
<evidence type="ECO:0000313" key="2">
    <source>
        <dbReference type="Proteomes" id="UP000062043"/>
    </source>
</evidence>
<gene>
    <name evidence="1" type="ORF">X802_10340</name>
</gene>
<organism evidence="1 2">
    <name type="scientific">Thermococcus guaymasensis DSM 11113</name>
    <dbReference type="NCBI Taxonomy" id="1432656"/>
    <lineage>
        <taxon>Archaea</taxon>
        <taxon>Methanobacteriati</taxon>
        <taxon>Methanobacteriota</taxon>
        <taxon>Thermococci</taxon>
        <taxon>Thermococcales</taxon>
        <taxon>Thermococcaceae</taxon>
        <taxon>Thermococcus</taxon>
    </lineage>
</organism>
<dbReference type="EMBL" id="CP007140">
    <property type="protein sequence ID" value="AJC72833.1"/>
    <property type="molecule type" value="Genomic_DNA"/>
</dbReference>
<reference evidence="1 2" key="1">
    <citation type="submission" date="2014-01" db="EMBL/GenBank/DDBJ databases">
        <title>Genome sequencing of Thermococcus guaymasensis.</title>
        <authorList>
            <person name="Zhang X."/>
            <person name="Alvare G."/>
            <person name="Fristensky B."/>
            <person name="Chen L."/>
            <person name="Suen T."/>
            <person name="Chen Q."/>
            <person name="Ma K."/>
        </authorList>
    </citation>
    <scope>NUCLEOTIDE SEQUENCE [LARGE SCALE GENOMIC DNA]</scope>
    <source>
        <strain evidence="1 2">DSM 11113</strain>
    </source>
</reference>
<dbReference type="AlphaFoldDB" id="A0A0X1KNI6"/>
<sequence length="33" mass="3576">MALKPDDLSVPLIDPMDVIAEKAVRLALGLEEL</sequence>
<dbReference type="KEGG" id="tgy:X802_10340"/>